<organism evidence="2 3">
    <name type="scientific">Paralvinella palmiformis</name>
    <dbReference type="NCBI Taxonomy" id="53620"/>
    <lineage>
        <taxon>Eukaryota</taxon>
        <taxon>Metazoa</taxon>
        <taxon>Spiralia</taxon>
        <taxon>Lophotrochozoa</taxon>
        <taxon>Annelida</taxon>
        <taxon>Polychaeta</taxon>
        <taxon>Sedentaria</taxon>
        <taxon>Canalipalpata</taxon>
        <taxon>Terebellida</taxon>
        <taxon>Terebelliformia</taxon>
        <taxon>Alvinellidae</taxon>
        <taxon>Paralvinella</taxon>
    </lineage>
</organism>
<proteinExistence type="predicted"/>
<evidence type="ECO:0000313" key="3">
    <source>
        <dbReference type="Proteomes" id="UP001208570"/>
    </source>
</evidence>
<reference evidence="2" key="1">
    <citation type="journal article" date="2023" name="Mol. Biol. Evol.">
        <title>Third-Generation Sequencing Reveals the Adaptive Role of the Epigenome in Three Deep-Sea Polychaetes.</title>
        <authorList>
            <person name="Perez M."/>
            <person name="Aroh O."/>
            <person name="Sun Y."/>
            <person name="Lan Y."/>
            <person name="Juniper S.K."/>
            <person name="Young C.R."/>
            <person name="Angers B."/>
            <person name="Qian P.Y."/>
        </authorList>
    </citation>
    <scope>NUCLEOTIDE SEQUENCE</scope>
    <source>
        <strain evidence="2">P08H-3</strain>
    </source>
</reference>
<comment type="caution">
    <text evidence="2">The sequence shown here is derived from an EMBL/GenBank/DDBJ whole genome shotgun (WGS) entry which is preliminary data.</text>
</comment>
<name>A0AAD9MPU7_9ANNE</name>
<protein>
    <recommendedName>
        <fullName evidence="1">DZIP3-like HEPN domain-containing protein</fullName>
    </recommendedName>
</protein>
<dbReference type="EMBL" id="JAODUP010001625">
    <property type="protein sequence ID" value="KAK2139763.1"/>
    <property type="molecule type" value="Genomic_DNA"/>
</dbReference>
<evidence type="ECO:0000313" key="2">
    <source>
        <dbReference type="EMBL" id="KAK2139763.1"/>
    </source>
</evidence>
<dbReference type="AlphaFoldDB" id="A0AAD9MPU7"/>
<dbReference type="InterPro" id="IPR041249">
    <property type="entry name" value="HEPN_DZIP3"/>
</dbReference>
<sequence length="197" mass="23554">MQEGTKRAQEAVLKHIPERLTFAQLLPEKRNKLHELMTKKRIISRSQYELLYPFTGDLSKIDISLWLVLTRNITRKSSQKGISWFKSPEKHETLWTHDLVRIREIRNFLFHVSAPELVGEKFSEIKRELVSVLKRLGTTDDVINSHITRDLDPQQTKISELQIQEQYMEEQNVFLHEAAKHKRYTRLLRWSFPCWLY</sequence>
<dbReference type="Pfam" id="PF18738">
    <property type="entry name" value="HEPN_DZIP3"/>
    <property type="match status" value="1"/>
</dbReference>
<keyword evidence="3" id="KW-1185">Reference proteome</keyword>
<accession>A0AAD9MPU7</accession>
<evidence type="ECO:0000259" key="1">
    <source>
        <dbReference type="Pfam" id="PF18738"/>
    </source>
</evidence>
<feature type="domain" description="DZIP3-like HEPN" evidence="1">
    <location>
        <begin position="23"/>
        <end position="155"/>
    </location>
</feature>
<dbReference type="Proteomes" id="UP001208570">
    <property type="component" value="Unassembled WGS sequence"/>
</dbReference>
<gene>
    <name evidence="2" type="ORF">LSH36_1626g00024</name>
</gene>